<dbReference type="CDD" id="cd05325">
    <property type="entry name" value="carb_red_sniffer_like_SDR_c"/>
    <property type="match status" value="1"/>
</dbReference>
<sequence length="227" mass="24529">MNVLVTGASRGLGYWLAVEGASRGHRVFAGVRSLSAAERFSAEKHAVVPVLLDVTDESSVEHAAETVRRDAGSLDVLVNNAAVLLARDVPIERLDIGDVRRTFEVNLFGPIVVVKQMLPLLERSVRPIVVNISSEAGSSAQAYGGDYPYALSKAALNMFSIQLDRLFKPRGGRAISVHPGWIRTDMGGERAPGDPADAARRIWELIERGLPEVDPPFVGVDGRPMPL</sequence>
<dbReference type="PANTHER" id="PTHR43544">
    <property type="entry name" value="SHORT-CHAIN DEHYDROGENASE/REDUCTASE"/>
    <property type="match status" value="1"/>
</dbReference>
<evidence type="ECO:0000256" key="1">
    <source>
        <dbReference type="RuleBase" id="RU000363"/>
    </source>
</evidence>
<dbReference type="InterPro" id="IPR036291">
    <property type="entry name" value="NAD(P)-bd_dom_sf"/>
</dbReference>
<dbReference type="GO" id="GO:0005737">
    <property type="term" value="C:cytoplasm"/>
    <property type="evidence" value="ECO:0007669"/>
    <property type="project" value="TreeGrafter"/>
</dbReference>
<dbReference type="Proteomes" id="UP000243688">
    <property type="component" value="Unassembled WGS sequence"/>
</dbReference>
<evidence type="ECO:0008006" key="4">
    <source>
        <dbReference type="Google" id="ProtNLM"/>
    </source>
</evidence>
<dbReference type="EMBL" id="MOXJ01000001">
    <property type="protein sequence ID" value="PDO11718.1"/>
    <property type="molecule type" value="Genomic_DNA"/>
</dbReference>
<dbReference type="GO" id="GO:0019748">
    <property type="term" value="P:secondary metabolic process"/>
    <property type="evidence" value="ECO:0007669"/>
    <property type="project" value="TreeGrafter"/>
</dbReference>
<dbReference type="Gene3D" id="3.40.50.720">
    <property type="entry name" value="NAD(P)-binding Rossmann-like Domain"/>
    <property type="match status" value="1"/>
</dbReference>
<dbReference type="PRINTS" id="PR00080">
    <property type="entry name" value="SDRFAMILY"/>
</dbReference>
<dbReference type="Pfam" id="PF00106">
    <property type="entry name" value="adh_short"/>
    <property type="match status" value="1"/>
</dbReference>
<organism evidence="2 3">
    <name type="scientific">Candidatus Reconcilbacillus cellulovorans</name>
    <dbReference type="NCBI Taxonomy" id="1906605"/>
    <lineage>
        <taxon>Bacteria</taxon>
        <taxon>Bacillati</taxon>
        <taxon>Bacillota</taxon>
        <taxon>Bacilli</taxon>
        <taxon>Bacillales</taxon>
        <taxon>Paenibacillaceae</taxon>
        <taxon>Candidatus Reconcilbacillus</taxon>
    </lineage>
</organism>
<dbReference type="PRINTS" id="PR00081">
    <property type="entry name" value="GDHRDH"/>
</dbReference>
<dbReference type="GO" id="GO:0016491">
    <property type="term" value="F:oxidoreductase activity"/>
    <property type="evidence" value="ECO:0007669"/>
    <property type="project" value="TreeGrafter"/>
</dbReference>
<proteinExistence type="inferred from homology"/>
<dbReference type="InterPro" id="IPR002347">
    <property type="entry name" value="SDR_fam"/>
</dbReference>
<evidence type="ECO:0000313" key="3">
    <source>
        <dbReference type="Proteomes" id="UP000243688"/>
    </source>
</evidence>
<reference evidence="2 3" key="1">
    <citation type="submission" date="2016-12" db="EMBL/GenBank/DDBJ databases">
        <title>Candidatus Reconcilibacillus cellulovorans genome.</title>
        <authorList>
            <person name="Kolinko S."/>
            <person name="Wu Y.-W."/>
            <person name="Tachea F."/>
            <person name="Denzel E."/>
            <person name="Hiras J."/>
            <person name="Baecker N."/>
            <person name="Chan L.J."/>
            <person name="Eichorst S.A."/>
            <person name="Frey D."/>
            <person name="Adams P.D."/>
            <person name="Pray T."/>
            <person name="Tanjore D."/>
            <person name="Petzold C.J."/>
            <person name="Gladden J.M."/>
            <person name="Simmons B.A."/>
            <person name="Singer S.W."/>
        </authorList>
    </citation>
    <scope>NUCLEOTIDE SEQUENCE [LARGE SCALE GENOMIC DNA]</scope>
    <source>
        <strain evidence="2">JTherm</strain>
    </source>
</reference>
<protein>
    <recommendedName>
        <fullName evidence="4">Short-chain dehydrogenase</fullName>
    </recommendedName>
</protein>
<accession>A0A2A6E326</accession>
<name>A0A2A6E326_9BACL</name>
<gene>
    <name evidence="2" type="ORF">BLM47_01020</name>
</gene>
<dbReference type="InterPro" id="IPR051468">
    <property type="entry name" value="Fungal_SecMetab_SDRs"/>
</dbReference>
<dbReference type="AlphaFoldDB" id="A0A2A6E326"/>
<comment type="caution">
    <text evidence="2">The sequence shown here is derived from an EMBL/GenBank/DDBJ whole genome shotgun (WGS) entry which is preliminary data.</text>
</comment>
<dbReference type="SUPFAM" id="SSF51735">
    <property type="entry name" value="NAD(P)-binding Rossmann-fold domains"/>
    <property type="match status" value="1"/>
</dbReference>
<dbReference type="PANTHER" id="PTHR43544:SF32">
    <property type="entry name" value="CHAIN DEHYDROGENASE, PUTATIVE (AFU_ORTHOLOGUE AFUA_5G01530)-RELATED"/>
    <property type="match status" value="1"/>
</dbReference>
<evidence type="ECO:0000313" key="2">
    <source>
        <dbReference type="EMBL" id="PDO11718.1"/>
    </source>
</evidence>
<comment type="similarity">
    <text evidence="1">Belongs to the short-chain dehydrogenases/reductases (SDR) family.</text>
</comment>